<proteinExistence type="inferred from homology"/>
<evidence type="ECO:0000256" key="1">
    <source>
        <dbReference type="ARBA" id="ARBA00007832"/>
    </source>
</evidence>
<feature type="domain" description="Aerobactin siderophore biosynthesis IucA/IucC N-terminal" evidence="2">
    <location>
        <begin position="156"/>
        <end position="381"/>
    </location>
</feature>
<comment type="caution">
    <text evidence="4">The sequence shown here is derived from an EMBL/GenBank/DDBJ whole genome shotgun (WGS) entry which is preliminary data.</text>
</comment>
<dbReference type="GO" id="GO:0019290">
    <property type="term" value="P:siderophore biosynthetic process"/>
    <property type="evidence" value="ECO:0007669"/>
    <property type="project" value="InterPro"/>
</dbReference>
<dbReference type="Pfam" id="PF06276">
    <property type="entry name" value="FhuF"/>
    <property type="match status" value="1"/>
</dbReference>
<feature type="domain" description="Aerobactin siderophore biosynthesis IucA/IucC-like C-terminal" evidence="3">
    <location>
        <begin position="413"/>
        <end position="572"/>
    </location>
</feature>
<comment type="similarity">
    <text evidence="1">Belongs to the IucA/IucC family.</text>
</comment>
<name>A0A931HZF7_9HYPH</name>
<dbReference type="InterPro" id="IPR037455">
    <property type="entry name" value="LucA/IucC-like"/>
</dbReference>
<dbReference type="PANTHER" id="PTHR34384:SF5">
    <property type="entry name" value="L-2,3-DIAMINOPROPANOATE--CITRATE LIGASE"/>
    <property type="match status" value="1"/>
</dbReference>
<protein>
    <submittedName>
        <fullName evidence="4">IucA/IucC family protein</fullName>
    </submittedName>
</protein>
<dbReference type="Pfam" id="PF04183">
    <property type="entry name" value="IucA_IucC"/>
    <property type="match status" value="1"/>
</dbReference>
<keyword evidence="5" id="KW-1185">Reference proteome</keyword>
<evidence type="ECO:0000259" key="3">
    <source>
        <dbReference type="Pfam" id="PF06276"/>
    </source>
</evidence>
<dbReference type="GO" id="GO:0016881">
    <property type="term" value="F:acid-amino acid ligase activity"/>
    <property type="evidence" value="ECO:0007669"/>
    <property type="project" value="UniProtKB-ARBA"/>
</dbReference>
<gene>
    <name evidence="4" type="ORF">I5731_01380</name>
</gene>
<evidence type="ECO:0000313" key="5">
    <source>
        <dbReference type="Proteomes" id="UP000631694"/>
    </source>
</evidence>
<dbReference type="Gene3D" id="1.10.510.40">
    <property type="match status" value="1"/>
</dbReference>
<dbReference type="Proteomes" id="UP000631694">
    <property type="component" value="Unassembled WGS sequence"/>
</dbReference>
<dbReference type="PANTHER" id="PTHR34384">
    <property type="entry name" value="L-2,3-DIAMINOPROPANOATE--CITRATE LIGASE"/>
    <property type="match status" value="1"/>
</dbReference>
<sequence length="613" mass="65372">MPRAAPVSESALPPDPVASATAIAEGATFRSFANCYLREVDAGRRVMHALDGGAIAPAIEWSAARSHLVLRAELIGWSACGPLRFGRIWAKAPDAAEWRPVEPVTAVLALAHELYGAAGAGDRATELDLVARLIDSCRAMARALGRCPAPCDDAPFIAAEQALAFGHFMHPAPKSRDGLSFWQEKVYAPEGGGRFQLAWFAVDRALIREESAANRPATALLADLLGDAAGSLGAGPAEILLPAHPLQAEALRLDPEVAARLAAGRIRALGPAGPAFTATSSVRTVYSAEQRLMLKFSLPVRITNSLRVSRRHELAAGVAMARLFRSAGIAADLPNFTVIHDIAFATVELGDRPESGFEVILRENPFTGGAEHGIAMVAALTAEPLPGERSRLAACVERAALRAGIHRDRAALAWFDAYLGVTLDPLVRLYDRHGIALEAHQQNTLVDISAGFPSRGFYRDNQGFYLSAERRGALCRLLPDLAAIDGLFFDDAEIARRFSYYLVVNQLFAVVSRMAADGLADEPALLARLGRRLEALASTLRGPGRSFVRLLLDSPVIAVKANLGLRARGVDELETRDGAGVYVTMPSPLYGAATRADPSRIADAFPGGARAIA</sequence>
<evidence type="ECO:0000259" key="2">
    <source>
        <dbReference type="Pfam" id="PF04183"/>
    </source>
</evidence>
<dbReference type="InterPro" id="IPR022770">
    <property type="entry name" value="IucA/IucC-like_C"/>
</dbReference>
<accession>A0A931HZF7</accession>
<reference evidence="4" key="1">
    <citation type="submission" date="2020-12" db="EMBL/GenBank/DDBJ databases">
        <title>Methylobrevis albus sp. nov., isolated from fresh water lack sediment.</title>
        <authorList>
            <person name="Zou Q."/>
        </authorList>
    </citation>
    <scope>NUCLEOTIDE SEQUENCE</scope>
    <source>
        <strain evidence="4">L22</strain>
    </source>
</reference>
<organism evidence="4 5">
    <name type="scientific">Methylobrevis albus</name>
    <dbReference type="NCBI Taxonomy" id="2793297"/>
    <lineage>
        <taxon>Bacteria</taxon>
        <taxon>Pseudomonadati</taxon>
        <taxon>Pseudomonadota</taxon>
        <taxon>Alphaproteobacteria</taxon>
        <taxon>Hyphomicrobiales</taxon>
        <taxon>Pleomorphomonadaceae</taxon>
        <taxon>Methylobrevis</taxon>
    </lineage>
</organism>
<dbReference type="EMBL" id="JADZLT010000037">
    <property type="protein sequence ID" value="MBH0236461.1"/>
    <property type="molecule type" value="Genomic_DNA"/>
</dbReference>
<dbReference type="InterPro" id="IPR007310">
    <property type="entry name" value="Aerobactin_biosyn_IucA/IucC_N"/>
</dbReference>
<evidence type="ECO:0000313" key="4">
    <source>
        <dbReference type="EMBL" id="MBH0236461.1"/>
    </source>
</evidence>
<dbReference type="AlphaFoldDB" id="A0A931HZF7"/>